<dbReference type="Gene3D" id="3.20.20.80">
    <property type="entry name" value="Glycosidases"/>
    <property type="match status" value="1"/>
</dbReference>
<feature type="signal peptide" evidence="1">
    <location>
        <begin position="1"/>
        <end position="18"/>
    </location>
</feature>
<evidence type="ECO:0000256" key="1">
    <source>
        <dbReference type="SAM" id="SignalP"/>
    </source>
</evidence>
<protein>
    <submittedName>
        <fullName evidence="2">Uncharacterized protein</fullName>
    </submittedName>
</protein>
<proteinExistence type="predicted"/>
<dbReference type="EMBL" id="MU005765">
    <property type="protein sequence ID" value="KAF2713907.1"/>
    <property type="molecule type" value="Genomic_DNA"/>
</dbReference>
<feature type="chain" id="PRO_5026188909" evidence="1">
    <location>
        <begin position="19"/>
        <end position="298"/>
    </location>
</feature>
<dbReference type="OrthoDB" id="3716526at2759"/>
<name>A0A6G1KNK1_9PLEO</name>
<keyword evidence="1" id="KW-0732">Signal</keyword>
<reference evidence="2" key="1">
    <citation type="journal article" date="2020" name="Stud. Mycol.">
        <title>101 Dothideomycetes genomes: a test case for predicting lifestyles and emergence of pathogens.</title>
        <authorList>
            <person name="Haridas S."/>
            <person name="Albert R."/>
            <person name="Binder M."/>
            <person name="Bloem J."/>
            <person name="Labutti K."/>
            <person name="Salamov A."/>
            <person name="Andreopoulos B."/>
            <person name="Baker S."/>
            <person name="Barry K."/>
            <person name="Bills G."/>
            <person name="Bluhm B."/>
            <person name="Cannon C."/>
            <person name="Castanera R."/>
            <person name="Culley D."/>
            <person name="Daum C."/>
            <person name="Ezra D."/>
            <person name="Gonzalez J."/>
            <person name="Henrissat B."/>
            <person name="Kuo A."/>
            <person name="Liang C."/>
            <person name="Lipzen A."/>
            <person name="Lutzoni F."/>
            <person name="Magnuson J."/>
            <person name="Mondo S."/>
            <person name="Nolan M."/>
            <person name="Ohm R."/>
            <person name="Pangilinan J."/>
            <person name="Park H.-J."/>
            <person name="Ramirez L."/>
            <person name="Alfaro M."/>
            <person name="Sun H."/>
            <person name="Tritt A."/>
            <person name="Yoshinaga Y."/>
            <person name="Zwiers L.-H."/>
            <person name="Turgeon B."/>
            <person name="Goodwin S."/>
            <person name="Spatafora J."/>
            <person name="Crous P."/>
            <person name="Grigoriev I."/>
        </authorList>
    </citation>
    <scope>NUCLEOTIDE SEQUENCE</scope>
    <source>
        <strain evidence="2">CBS 279.74</strain>
    </source>
</reference>
<gene>
    <name evidence="2" type="ORF">K504DRAFT_462385</name>
</gene>
<evidence type="ECO:0000313" key="3">
    <source>
        <dbReference type="Proteomes" id="UP000799428"/>
    </source>
</evidence>
<accession>A0A6G1KNK1</accession>
<evidence type="ECO:0000313" key="2">
    <source>
        <dbReference type="EMBL" id="KAF2713907.1"/>
    </source>
</evidence>
<organism evidence="2 3">
    <name type="scientific">Pleomassaria siparia CBS 279.74</name>
    <dbReference type="NCBI Taxonomy" id="1314801"/>
    <lineage>
        <taxon>Eukaryota</taxon>
        <taxon>Fungi</taxon>
        <taxon>Dikarya</taxon>
        <taxon>Ascomycota</taxon>
        <taxon>Pezizomycotina</taxon>
        <taxon>Dothideomycetes</taxon>
        <taxon>Pleosporomycetidae</taxon>
        <taxon>Pleosporales</taxon>
        <taxon>Pleomassariaceae</taxon>
        <taxon>Pleomassaria</taxon>
    </lineage>
</organism>
<sequence>MHWCTYLLALAMPALSAAVPLLSPRATQTHSRSMWLWNSDIILNSTSVSDFISVAKSPKNNINRVYALMDRDMGNAVWQSFIQQCTARGITVEALTGDAQWIVGGTSGGGPTLKYELNWLKQYQNSAPLGARFAGIHMDIEPWGLSGWSSNEQTYVNSLVSIVNTVSTFAKSNSLTVASDLPFWANQIPCQGVFLDTCLLPLLDAVNFMTYRNTPANLLSVSKPVLNSVNSASSSTAIWLAVETSSGDPNSSLISYAGLSLKTMLHDMTVVDKNVTKGWNKFAGIAIHDYANFIAMSG</sequence>
<dbReference type="Proteomes" id="UP000799428">
    <property type="component" value="Unassembled WGS sequence"/>
</dbReference>
<keyword evidence="3" id="KW-1185">Reference proteome</keyword>
<dbReference type="SUPFAM" id="SSF51445">
    <property type="entry name" value="(Trans)glycosidases"/>
    <property type="match status" value="1"/>
</dbReference>
<dbReference type="AlphaFoldDB" id="A0A6G1KNK1"/>
<dbReference type="InterPro" id="IPR017853">
    <property type="entry name" value="GH"/>
</dbReference>